<keyword evidence="2" id="KW-1185">Reference proteome</keyword>
<organism evidence="1 2">
    <name type="scientific">Caryophanon tenue</name>
    <dbReference type="NCBI Taxonomy" id="33978"/>
    <lineage>
        <taxon>Bacteria</taxon>
        <taxon>Bacillati</taxon>
        <taxon>Bacillota</taxon>
        <taxon>Bacilli</taxon>
        <taxon>Bacillales</taxon>
        <taxon>Caryophanaceae</taxon>
        <taxon>Caryophanon</taxon>
    </lineage>
</organism>
<dbReference type="EMBL" id="MASJ01000038">
    <property type="protein sequence ID" value="OCS83349.1"/>
    <property type="molecule type" value="Genomic_DNA"/>
</dbReference>
<proteinExistence type="predicted"/>
<dbReference type="RefSeq" id="WP_066547048.1">
    <property type="nucleotide sequence ID" value="NZ_MASJ01000038.1"/>
</dbReference>
<gene>
    <name evidence="1" type="ORF">A6M13_04815</name>
</gene>
<dbReference type="Gene3D" id="2.40.128.20">
    <property type="match status" value="1"/>
</dbReference>
<comment type="caution">
    <text evidence="1">The sequence shown here is derived from an EMBL/GenBank/DDBJ whole genome shotgun (WGS) entry which is preliminary data.</text>
</comment>
<protein>
    <recommendedName>
        <fullName evidence="3">DUF1934 domain-containing protein</fullName>
    </recommendedName>
</protein>
<dbReference type="AlphaFoldDB" id="A0A1C0Y854"/>
<reference evidence="1 2" key="1">
    <citation type="submission" date="2016-07" db="EMBL/GenBank/DDBJ databases">
        <title>Caryophanon tenue genome sequencing.</title>
        <authorList>
            <person name="Verma A."/>
            <person name="Pal Y."/>
            <person name="Krishnamurthi S."/>
        </authorList>
    </citation>
    <scope>NUCLEOTIDE SEQUENCE [LARGE SCALE GENOMIC DNA]</scope>
    <source>
        <strain evidence="1 2">DSM 14152</strain>
    </source>
</reference>
<dbReference type="OrthoDB" id="2352933at2"/>
<sequence length="143" mass="16398">MSNDLGASVNVRLVSTIDYTAGETERIEMWLDGQIVEKNNVKYLRYTEEHESRTITTTIKLAGQQSFIMRKGAVNMRLPLNITQRETGHYNSEAGSIPLWVDTHRLQYTYDNKSQFDVQYDLYVGGQQTGTYTLNLTFTEESS</sequence>
<dbReference type="Proteomes" id="UP000093199">
    <property type="component" value="Unassembled WGS sequence"/>
</dbReference>
<dbReference type="SUPFAM" id="SSF50814">
    <property type="entry name" value="Lipocalins"/>
    <property type="match status" value="1"/>
</dbReference>
<evidence type="ECO:0000313" key="2">
    <source>
        <dbReference type="Proteomes" id="UP000093199"/>
    </source>
</evidence>
<accession>A0A1C0Y854</accession>
<dbReference type="InterPro" id="IPR015231">
    <property type="entry name" value="DUF1934"/>
</dbReference>
<evidence type="ECO:0000313" key="1">
    <source>
        <dbReference type="EMBL" id="OCS83349.1"/>
    </source>
</evidence>
<dbReference type="STRING" id="33978.A6M13_04815"/>
<dbReference type="InterPro" id="IPR012674">
    <property type="entry name" value="Calycin"/>
</dbReference>
<dbReference type="Pfam" id="PF09148">
    <property type="entry name" value="DUF1934"/>
    <property type="match status" value="1"/>
</dbReference>
<evidence type="ECO:0008006" key="3">
    <source>
        <dbReference type="Google" id="ProtNLM"/>
    </source>
</evidence>
<name>A0A1C0Y854_9BACL</name>